<evidence type="ECO:0000259" key="2">
    <source>
        <dbReference type="Pfam" id="PF01408"/>
    </source>
</evidence>
<dbReference type="Pfam" id="PF22725">
    <property type="entry name" value="GFO_IDH_MocA_C3"/>
    <property type="match status" value="1"/>
</dbReference>
<dbReference type="GO" id="GO:0000166">
    <property type="term" value="F:nucleotide binding"/>
    <property type="evidence" value="ECO:0007669"/>
    <property type="project" value="InterPro"/>
</dbReference>
<dbReference type="Pfam" id="PF01408">
    <property type="entry name" value="GFO_IDH_MocA"/>
    <property type="match status" value="1"/>
</dbReference>
<accession>L9Z9W9</accession>
<evidence type="ECO:0000313" key="5">
    <source>
        <dbReference type="Proteomes" id="UP000011592"/>
    </source>
</evidence>
<dbReference type="InterPro" id="IPR055170">
    <property type="entry name" value="GFO_IDH_MocA-like_dom"/>
</dbReference>
<gene>
    <name evidence="4" type="ORF">C486_02428</name>
</gene>
<dbReference type="EMBL" id="AOIJ01000032">
    <property type="protein sequence ID" value="ELY83184.1"/>
    <property type="molecule type" value="Genomic_DNA"/>
</dbReference>
<name>L9Z9W9_9EURY</name>
<dbReference type="Gene3D" id="3.40.50.720">
    <property type="entry name" value="NAD(P)-binding Rossmann-like Domain"/>
    <property type="match status" value="1"/>
</dbReference>
<dbReference type="PATRIC" id="fig|1230459.4.peg.475"/>
<dbReference type="SUPFAM" id="SSF51735">
    <property type="entry name" value="NAD(P)-binding Rossmann-fold domains"/>
    <property type="match status" value="1"/>
</dbReference>
<dbReference type="InterPro" id="IPR050463">
    <property type="entry name" value="Gfo/Idh/MocA_oxidrdct_glycsds"/>
</dbReference>
<dbReference type="Proteomes" id="UP000011592">
    <property type="component" value="Unassembled WGS sequence"/>
</dbReference>
<reference evidence="4 5" key="1">
    <citation type="journal article" date="2014" name="PLoS Genet.">
        <title>Phylogenetically driven sequencing of extremely halophilic archaea reveals strategies for static and dynamic osmo-response.</title>
        <authorList>
            <person name="Becker E.A."/>
            <person name="Seitzer P.M."/>
            <person name="Tritt A."/>
            <person name="Larsen D."/>
            <person name="Krusor M."/>
            <person name="Yao A.I."/>
            <person name="Wu D."/>
            <person name="Madern D."/>
            <person name="Eisen J.A."/>
            <person name="Darling A.E."/>
            <person name="Facciotti M.T."/>
        </authorList>
    </citation>
    <scope>NUCLEOTIDE SEQUENCE [LARGE SCALE GENOMIC DNA]</scope>
    <source>
        <strain evidence="4 5">JCM 14663</strain>
    </source>
</reference>
<dbReference type="GO" id="GO:0016491">
    <property type="term" value="F:oxidoreductase activity"/>
    <property type="evidence" value="ECO:0007669"/>
    <property type="project" value="UniProtKB-KW"/>
</dbReference>
<evidence type="ECO:0000313" key="4">
    <source>
        <dbReference type="EMBL" id="ELY83184.1"/>
    </source>
</evidence>
<evidence type="ECO:0000256" key="1">
    <source>
        <dbReference type="ARBA" id="ARBA00023002"/>
    </source>
</evidence>
<dbReference type="PANTHER" id="PTHR43818:SF11">
    <property type="entry name" value="BCDNA.GH03377"/>
    <property type="match status" value="1"/>
</dbReference>
<keyword evidence="5" id="KW-1185">Reference proteome</keyword>
<sequence length="354" mass="38900">MTLPIVRVRMTDGASPRPVRLGIVGLGYIGTTVGGQFHRHPDATVEAICDLDADRLERVGREFDVPGDRRYAEYPAMLATASLDAVLIGTPHTLHHEQVVAALERDCHVYCDKPLTTDLGRARDLVERVERSDRTVMVGYQRHLQTAFRTAHERFVDRDPTWVTASITQDWIDDSRGTWRLEPDLSGGGFLYDTGSHVLDGVLWTTGLEPVSVAASMDFHDDDQRVDRRAHLDVAFANGVSGTFSVHGDAPSVREHIHIWDAAGAVYLEGTQWRPRTVREIDSDAGEYVPYIDPRGERSRADAFLESIEAGSDPPATVRDALRVTALTEAAYEAARTGSRIAVDTSATSLDGGG</sequence>
<dbReference type="AlphaFoldDB" id="L9Z9W9"/>
<evidence type="ECO:0000259" key="3">
    <source>
        <dbReference type="Pfam" id="PF22725"/>
    </source>
</evidence>
<dbReference type="InterPro" id="IPR036291">
    <property type="entry name" value="NAD(P)-bd_dom_sf"/>
</dbReference>
<dbReference type="SUPFAM" id="SSF55347">
    <property type="entry name" value="Glyceraldehyde-3-phosphate dehydrogenase-like, C-terminal domain"/>
    <property type="match status" value="1"/>
</dbReference>
<dbReference type="PANTHER" id="PTHR43818">
    <property type="entry name" value="BCDNA.GH03377"/>
    <property type="match status" value="1"/>
</dbReference>
<organism evidence="4 5">
    <name type="scientific">Natrinema gari JCM 14663</name>
    <dbReference type="NCBI Taxonomy" id="1230459"/>
    <lineage>
        <taxon>Archaea</taxon>
        <taxon>Methanobacteriati</taxon>
        <taxon>Methanobacteriota</taxon>
        <taxon>Stenosarchaea group</taxon>
        <taxon>Halobacteria</taxon>
        <taxon>Halobacteriales</taxon>
        <taxon>Natrialbaceae</taxon>
        <taxon>Natrinema</taxon>
    </lineage>
</organism>
<dbReference type="InterPro" id="IPR000683">
    <property type="entry name" value="Gfo/Idh/MocA-like_OxRdtase_N"/>
</dbReference>
<comment type="caution">
    <text evidence="4">The sequence shown here is derived from an EMBL/GenBank/DDBJ whole genome shotgun (WGS) entry which is preliminary data.</text>
</comment>
<dbReference type="Gene3D" id="3.30.360.10">
    <property type="entry name" value="Dihydrodipicolinate Reductase, domain 2"/>
    <property type="match status" value="1"/>
</dbReference>
<keyword evidence="1" id="KW-0560">Oxidoreductase</keyword>
<feature type="domain" description="GFO/IDH/MocA-like oxidoreductase" evidence="3">
    <location>
        <begin position="160"/>
        <end position="254"/>
    </location>
</feature>
<proteinExistence type="predicted"/>
<protein>
    <submittedName>
        <fullName evidence="4">Oxidoreductase domain protein</fullName>
    </submittedName>
</protein>
<feature type="domain" description="Gfo/Idh/MocA-like oxidoreductase N-terminal" evidence="2">
    <location>
        <begin position="20"/>
        <end position="140"/>
    </location>
</feature>